<evidence type="ECO:0000313" key="1">
    <source>
        <dbReference type="EMBL" id="SDE64176.1"/>
    </source>
</evidence>
<sequence length="68" mass="8121">MEQIRWSPWLALIAWIFKVRLCLSLGKKDKAIKLEAHIYQQKTYYPANETPERELGYEINQESCEEYG</sequence>
<proteinExistence type="predicted"/>
<dbReference type="EMBL" id="FNAQ01000021">
    <property type="protein sequence ID" value="SDE64176.1"/>
    <property type="molecule type" value="Genomic_DNA"/>
</dbReference>
<keyword evidence="2" id="KW-1185">Reference proteome</keyword>
<organism evidence="1 2">
    <name type="scientific">Desulfuromonas thiophila</name>
    <dbReference type="NCBI Taxonomy" id="57664"/>
    <lineage>
        <taxon>Bacteria</taxon>
        <taxon>Pseudomonadati</taxon>
        <taxon>Thermodesulfobacteriota</taxon>
        <taxon>Desulfuromonadia</taxon>
        <taxon>Desulfuromonadales</taxon>
        <taxon>Desulfuromonadaceae</taxon>
        <taxon>Desulfuromonas</taxon>
    </lineage>
</organism>
<evidence type="ECO:0000313" key="2">
    <source>
        <dbReference type="Proteomes" id="UP000243205"/>
    </source>
</evidence>
<reference evidence="2" key="1">
    <citation type="submission" date="2016-10" db="EMBL/GenBank/DDBJ databases">
        <authorList>
            <person name="Varghese N."/>
            <person name="Submissions S."/>
        </authorList>
    </citation>
    <scope>NUCLEOTIDE SEQUENCE [LARGE SCALE GENOMIC DNA]</scope>
    <source>
        <strain evidence="2">DSM 8987</strain>
    </source>
</reference>
<gene>
    <name evidence="1" type="ORF">SAMN05661003_12124</name>
</gene>
<protein>
    <submittedName>
        <fullName evidence="1">Uncharacterized protein</fullName>
    </submittedName>
</protein>
<accession>A0A1G7EL77</accession>
<name>A0A1G7EL77_9BACT</name>
<dbReference type="AlphaFoldDB" id="A0A1G7EL77"/>
<dbReference type="Proteomes" id="UP000243205">
    <property type="component" value="Unassembled WGS sequence"/>
</dbReference>